<dbReference type="OrthoDB" id="192739at2"/>
<accession>A0A2A8CZ85</accession>
<dbReference type="InterPro" id="IPR004360">
    <property type="entry name" value="Glyas_Fos-R_dOase_dom"/>
</dbReference>
<dbReference type="InterPro" id="IPR029068">
    <property type="entry name" value="Glyas_Bleomycin-R_OHBP_Dase"/>
</dbReference>
<reference evidence="2 3" key="1">
    <citation type="submission" date="2017-10" db="EMBL/GenBank/DDBJ databases">
        <title>Draft genome of Longibacter Salinarum.</title>
        <authorList>
            <person name="Goh K.M."/>
            <person name="Shamsir M.S."/>
            <person name="Lim S.W."/>
        </authorList>
    </citation>
    <scope>NUCLEOTIDE SEQUENCE [LARGE SCALE GENOMIC DNA]</scope>
    <source>
        <strain evidence="2 3">KCTC 52045</strain>
    </source>
</reference>
<keyword evidence="3" id="KW-1185">Reference proteome</keyword>
<dbReference type="Gene3D" id="3.10.180.10">
    <property type="entry name" value="2,3-Dihydroxybiphenyl 1,2-Dioxygenase, domain 1"/>
    <property type="match status" value="1"/>
</dbReference>
<keyword evidence="2" id="KW-0223">Dioxygenase</keyword>
<feature type="domain" description="VOC" evidence="1">
    <location>
        <begin position="12"/>
        <end position="133"/>
    </location>
</feature>
<gene>
    <name evidence="2" type="ORF">CRI94_06435</name>
</gene>
<proteinExistence type="predicted"/>
<evidence type="ECO:0000259" key="1">
    <source>
        <dbReference type="PROSITE" id="PS51819"/>
    </source>
</evidence>
<dbReference type="PANTHER" id="PTHR21366:SF22">
    <property type="entry name" value="VOC DOMAIN-CONTAINING PROTEIN"/>
    <property type="match status" value="1"/>
</dbReference>
<protein>
    <submittedName>
        <fullName evidence="2">Glyoxalase/bleomycin resistance/extradiol dioxygenase family protein</fullName>
    </submittedName>
</protein>
<evidence type="ECO:0000313" key="3">
    <source>
        <dbReference type="Proteomes" id="UP000220102"/>
    </source>
</evidence>
<dbReference type="PROSITE" id="PS51819">
    <property type="entry name" value="VOC"/>
    <property type="match status" value="1"/>
</dbReference>
<dbReference type="InterPro" id="IPR050383">
    <property type="entry name" value="GlyoxalaseI/FosfomycinResist"/>
</dbReference>
<dbReference type="InterPro" id="IPR037523">
    <property type="entry name" value="VOC_core"/>
</dbReference>
<dbReference type="SUPFAM" id="SSF54593">
    <property type="entry name" value="Glyoxalase/Bleomycin resistance protein/Dihydroxybiphenyl dioxygenase"/>
    <property type="match status" value="1"/>
</dbReference>
<dbReference type="PANTHER" id="PTHR21366">
    <property type="entry name" value="GLYOXALASE FAMILY PROTEIN"/>
    <property type="match status" value="1"/>
</dbReference>
<keyword evidence="2" id="KW-0560">Oxidoreductase</keyword>
<dbReference type="AlphaFoldDB" id="A0A2A8CZ85"/>
<dbReference type="Pfam" id="PF00903">
    <property type="entry name" value="Glyoxalase"/>
    <property type="match status" value="1"/>
</dbReference>
<evidence type="ECO:0000313" key="2">
    <source>
        <dbReference type="EMBL" id="PEN13708.1"/>
    </source>
</evidence>
<sequence length="142" mass="15254">MPSEAAQTGLSGVLETCLYAHDLDAAATFYGDVLGLEFVSRSEGRHVFFRCGSQMVLIFNPDATNDPEGTLPPHGAEGAGHVAFGVTEAELDGWRSRLRSRNVEIEKDMEWGEAGQSIYVRDPAGNSVELATPSIWPVDAGT</sequence>
<comment type="caution">
    <text evidence="2">The sequence shown here is derived from an EMBL/GenBank/DDBJ whole genome shotgun (WGS) entry which is preliminary data.</text>
</comment>
<dbReference type="Proteomes" id="UP000220102">
    <property type="component" value="Unassembled WGS sequence"/>
</dbReference>
<dbReference type="GO" id="GO:0051213">
    <property type="term" value="F:dioxygenase activity"/>
    <property type="evidence" value="ECO:0007669"/>
    <property type="project" value="UniProtKB-KW"/>
</dbReference>
<organism evidence="2 3">
    <name type="scientific">Longibacter salinarum</name>
    <dbReference type="NCBI Taxonomy" id="1850348"/>
    <lineage>
        <taxon>Bacteria</taxon>
        <taxon>Pseudomonadati</taxon>
        <taxon>Rhodothermota</taxon>
        <taxon>Rhodothermia</taxon>
        <taxon>Rhodothermales</taxon>
        <taxon>Salisaetaceae</taxon>
        <taxon>Longibacter</taxon>
    </lineage>
</organism>
<dbReference type="RefSeq" id="WP_098074871.1">
    <property type="nucleotide sequence ID" value="NZ_PDEQ01000003.1"/>
</dbReference>
<name>A0A2A8CZ85_9BACT</name>
<dbReference type="EMBL" id="PDEQ01000003">
    <property type="protein sequence ID" value="PEN13708.1"/>
    <property type="molecule type" value="Genomic_DNA"/>
</dbReference>